<dbReference type="InterPro" id="IPR029060">
    <property type="entry name" value="PIN-like_dom_sf"/>
</dbReference>
<evidence type="ECO:0000259" key="1">
    <source>
        <dbReference type="Pfam" id="PF01850"/>
    </source>
</evidence>
<gene>
    <name evidence="2" type="ORF">HZF05_09035</name>
</gene>
<dbReference type="Pfam" id="PF01850">
    <property type="entry name" value="PIN"/>
    <property type="match status" value="1"/>
</dbReference>
<name>A0A838L502_9SPHN</name>
<dbReference type="RefSeq" id="WP_160365748.1">
    <property type="nucleotide sequence ID" value="NZ_JACEIB010000006.1"/>
</dbReference>
<reference evidence="2 3" key="1">
    <citation type="submission" date="2020-07" db="EMBL/GenBank/DDBJ databases">
        <authorList>
            <person name="Sun Q."/>
        </authorList>
    </citation>
    <scope>NUCLEOTIDE SEQUENCE [LARGE SCALE GENOMIC DNA]</scope>
    <source>
        <strain evidence="2 3">CGMCC 1.13654</strain>
    </source>
</reference>
<keyword evidence="3" id="KW-1185">Reference proteome</keyword>
<dbReference type="CDD" id="cd09872">
    <property type="entry name" value="PIN_Sll0205-like"/>
    <property type="match status" value="1"/>
</dbReference>
<evidence type="ECO:0000313" key="2">
    <source>
        <dbReference type="EMBL" id="MBA2934244.1"/>
    </source>
</evidence>
<sequence>MKLLLDTHLLLWAAQGSDRLGAEVRGLIEDEHNDLLFSVASIWEIVIKSGLGRADFEVDPVALRSGLIAAGYGELDVRATHVLAVADLPSLHRDPFDRLLVAQALGENATLVTADGAVSGYPGKIKLV</sequence>
<dbReference type="PANTHER" id="PTHR36173">
    <property type="entry name" value="RIBONUCLEASE VAPC16-RELATED"/>
    <property type="match status" value="1"/>
</dbReference>
<dbReference type="AlphaFoldDB" id="A0A838L502"/>
<dbReference type="InterPro" id="IPR002716">
    <property type="entry name" value="PIN_dom"/>
</dbReference>
<dbReference type="PANTHER" id="PTHR36173:SF2">
    <property type="entry name" value="RIBONUCLEASE VAPC16"/>
    <property type="match status" value="1"/>
</dbReference>
<dbReference type="SUPFAM" id="SSF88723">
    <property type="entry name" value="PIN domain-like"/>
    <property type="match status" value="1"/>
</dbReference>
<feature type="domain" description="PIN" evidence="1">
    <location>
        <begin position="4"/>
        <end position="116"/>
    </location>
</feature>
<accession>A0A838L502</accession>
<dbReference type="Gene3D" id="3.40.50.1010">
    <property type="entry name" value="5'-nuclease"/>
    <property type="match status" value="1"/>
</dbReference>
<dbReference type="EMBL" id="JACEIB010000006">
    <property type="protein sequence ID" value="MBA2934244.1"/>
    <property type="molecule type" value="Genomic_DNA"/>
</dbReference>
<protein>
    <submittedName>
        <fullName evidence="2">Type II toxin-antitoxin system VapC family toxin</fullName>
    </submittedName>
</protein>
<dbReference type="Proteomes" id="UP000570166">
    <property type="component" value="Unassembled WGS sequence"/>
</dbReference>
<dbReference type="InterPro" id="IPR052919">
    <property type="entry name" value="TA_system_RNase"/>
</dbReference>
<dbReference type="InterPro" id="IPR041705">
    <property type="entry name" value="PIN_Sll0205"/>
</dbReference>
<proteinExistence type="predicted"/>
<organism evidence="2 3">
    <name type="scientific">Sphingomonas chungangi</name>
    <dbReference type="NCBI Taxonomy" id="2683589"/>
    <lineage>
        <taxon>Bacteria</taxon>
        <taxon>Pseudomonadati</taxon>
        <taxon>Pseudomonadota</taxon>
        <taxon>Alphaproteobacteria</taxon>
        <taxon>Sphingomonadales</taxon>
        <taxon>Sphingomonadaceae</taxon>
        <taxon>Sphingomonas</taxon>
    </lineage>
</organism>
<evidence type="ECO:0000313" key="3">
    <source>
        <dbReference type="Proteomes" id="UP000570166"/>
    </source>
</evidence>
<comment type="caution">
    <text evidence="2">The sequence shown here is derived from an EMBL/GenBank/DDBJ whole genome shotgun (WGS) entry which is preliminary data.</text>
</comment>